<dbReference type="GO" id="GO:0006071">
    <property type="term" value="P:glycerol metabolic process"/>
    <property type="evidence" value="ECO:0007669"/>
    <property type="project" value="UniProtKB-KW"/>
</dbReference>
<evidence type="ECO:0000256" key="7">
    <source>
        <dbReference type="ARBA" id="ARBA00022798"/>
    </source>
</evidence>
<dbReference type="EC" id="2.3.1.20" evidence="4"/>
<evidence type="ECO:0000256" key="2">
    <source>
        <dbReference type="ARBA" id="ARBA00005189"/>
    </source>
</evidence>
<evidence type="ECO:0000313" key="13">
    <source>
        <dbReference type="Proteomes" id="UP000317638"/>
    </source>
</evidence>
<dbReference type="InterPro" id="IPR023213">
    <property type="entry name" value="CAT-like_dom_sf"/>
</dbReference>
<feature type="domain" description="O-acyltransferase WSD1-like N-terminal" evidence="11">
    <location>
        <begin position="7"/>
        <end position="179"/>
    </location>
</feature>
<evidence type="ECO:0000256" key="10">
    <source>
        <dbReference type="ARBA" id="ARBA00048109"/>
    </source>
</evidence>
<dbReference type="InterPro" id="IPR045034">
    <property type="entry name" value="O-acyltransferase_WSD1-like"/>
</dbReference>
<evidence type="ECO:0000256" key="1">
    <source>
        <dbReference type="ARBA" id="ARBA00004771"/>
    </source>
</evidence>
<keyword evidence="8" id="KW-0443">Lipid metabolism</keyword>
<dbReference type="OrthoDB" id="9810950at2"/>
<accession>A0A553JXY4</accession>
<dbReference type="GO" id="GO:0004144">
    <property type="term" value="F:diacylglycerol O-acyltransferase activity"/>
    <property type="evidence" value="ECO:0007669"/>
    <property type="project" value="UniProtKB-EC"/>
</dbReference>
<evidence type="ECO:0000256" key="8">
    <source>
        <dbReference type="ARBA" id="ARBA00023098"/>
    </source>
</evidence>
<gene>
    <name evidence="12" type="ORF">FOJ82_12225</name>
</gene>
<evidence type="ECO:0000313" key="12">
    <source>
        <dbReference type="EMBL" id="TRY17311.1"/>
    </source>
</evidence>
<keyword evidence="6" id="KW-0808">Transferase</keyword>
<dbReference type="GO" id="GO:0019432">
    <property type="term" value="P:triglyceride biosynthetic process"/>
    <property type="evidence" value="ECO:0007669"/>
    <property type="project" value="UniProtKB-UniPathway"/>
</dbReference>
<dbReference type="Gene3D" id="3.30.559.10">
    <property type="entry name" value="Chloramphenicol acetyltransferase-like domain"/>
    <property type="match status" value="1"/>
</dbReference>
<dbReference type="GO" id="GO:0005886">
    <property type="term" value="C:plasma membrane"/>
    <property type="evidence" value="ECO:0007669"/>
    <property type="project" value="TreeGrafter"/>
</dbReference>
<dbReference type="Proteomes" id="UP000317638">
    <property type="component" value="Unassembled WGS sequence"/>
</dbReference>
<evidence type="ECO:0000256" key="4">
    <source>
        <dbReference type="ARBA" id="ARBA00013244"/>
    </source>
</evidence>
<dbReference type="Pfam" id="PF03007">
    <property type="entry name" value="WS_DGAT_cat"/>
    <property type="match status" value="1"/>
</dbReference>
<keyword evidence="7" id="KW-0319">Glycerol metabolism</keyword>
<dbReference type="UniPathway" id="UPA00282"/>
<comment type="catalytic activity">
    <reaction evidence="10">
        <text>an acyl-CoA + a 1,2-diacyl-sn-glycerol = a triacyl-sn-glycerol + CoA</text>
        <dbReference type="Rhea" id="RHEA:10868"/>
        <dbReference type="ChEBI" id="CHEBI:17815"/>
        <dbReference type="ChEBI" id="CHEBI:57287"/>
        <dbReference type="ChEBI" id="CHEBI:58342"/>
        <dbReference type="ChEBI" id="CHEBI:64615"/>
        <dbReference type="EC" id="2.3.1.20"/>
    </reaction>
</comment>
<sequence>MTRFARLSALDAIFLPMETETQALHVGSVLILEGPAPETSSIRDLVVTRVTGVPIARRRVMRMPLDLGRPIWVDVENFDAARHLHQAEVDAPGGESQLQALVAQVMASRLDADRPLWELWLVHGLSGGRWAVVVKAHHTMVDGVSGMGLVGSLLTSGPQAAPPLVGVEHPAPAPTRARLVVDLASWLALLPVRAIRLTAR</sequence>
<protein>
    <recommendedName>
        <fullName evidence="4">diacylglycerol O-acyltransferase</fullName>
        <ecNumber evidence="4">2.3.1.20</ecNumber>
    </recommendedName>
</protein>
<dbReference type="RefSeq" id="WP_143938775.1">
    <property type="nucleotide sequence ID" value="NZ_VKKG01000005.1"/>
</dbReference>
<keyword evidence="9" id="KW-0012">Acyltransferase</keyword>
<reference evidence="12 13" key="1">
    <citation type="submission" date="2019-07" db="EMBL/GenBank/DDBJ databases">
        <authorList>
            <person name="Zhou L.-Y."/>
        </authorList>
    </citation>
    <scope>NUCLEOTIDE SEQUENCE [LARGE SCALE GENOMIC DNA]</scope>
    <source>
        <strain evidence="12 13">YIM 101269</strain>
    </source>
</reference>
<evidence type="ECO:0000256" key="3">
    <source>
        <dbReference type="ARBA" id="ARBA00009587"/>
    </source>
</evidence>
<dbReference type="GO" id="GO:0001666">
    <property type="term" value="P:response to hypoxia"/>
    <property type="evidence" value="ECO:0007669"/>
    <property type="project" value="TreeGrafter"/>
</dbReference>
<dbReference type="EMBL" id="VKKG01000005">
    <property type="protein sequence ID" value="TRY17311.1"/>
    <property type="molecule type" value="Genomic_DNA"/>
</dbReference>
<dbReference type="GO" id="GO:0051701">
    <property type="term" value="P:biological process involved in interaction with host"/>
    <property type="evidence" value="ECO:0007669"/>
    <property type="project" value="TreeGrafter"/>
</dbReference>
<dbReference type="GO" id="GO:0071731">
    <property type="term" value="P:response to nitric oxide"/>
    <property type="evidence" value="ECO:0007669"/>
    <property type="project" value="TreeGrafter"/>
</dbReference>
<comment type="similarity">
    <text evidence="3">Belongs to the long-chain O-acyltransferase family.</text>
</comment>
<keyword evidence="13" id="KW-1185">Reference proteome</keyword>
<comment type="pathway">
    <text evidence="1">Glycerolipid metabolism; triacylglycerol biosynthesis.</text>
</comment>
<organism evidence="12 13">
    <name type="scientific">Tessaracoccus rhinocerotis</name>
    <dbReference type="NCBI Taxonomy" id="1689449"/>
    <lineage>
        <taxon>Bacteria</taxon>
        <taxon>Bacillati</taxon>
        <taxon>Actinomycetota</taxon>
        <taxon>Actinomycetes</taxon>
        <taxon>Propionibacteriales</taxon>
        <taxon>Propionibacteriaceae</taxon>
        <taxon>Tessaracoccus</taxon>
    </lineage>
</organism>
<keyword evidence="5" id="KW-0444">Lipid biosynthesis</keyword>
<evidence type="ECO:0000259" key="11">
    <source>
        <dbReference type="Pfam" id="PF03007"/>
    </source>
</evidence>
<dbReference type="PANTHER" id="PTHR31650">
    <property type="entry name" value="O-ACYLTRANSFERASE (WSD1-LIKE) FAMILY PROTEIN"/>
    <property type="match status" value="1"/>
</dbReference>
<dbReference type="PANTHER" id="PTHR31650:SF1">
    <property type="entry name" value="WAX ESTER SYNTHASE_DIACYLGLYCEROL ACYLTRANSFERASE 4-RELATED"/>
    <property type="match status" value="1"/>
</dbReference>
<dbReference type="SUPFAM" id="SSF52777">
    <property type="entry name" value="CoA-dependent acyltransferases"/>
    <property type="match status" value="1"/>
</dbReference>
<evidence type="ECO:0000256" key="5">
    <source>
        <dbReference type="ARBA" id="ARBA00022516"/>
    </source>
</evidence>
<evidence type="ECO:0000256" key="6">
    <source>
        <dbReference type="ARBA" id="ARBA00022679"/>
    </source>
</evidence>
<proteinExistence type="inferred from homology"/>
<evidence type="ECO:0000256" key="9">
    <source>
        <dbReference type="ARBA" id="ARBA00023315"/>
    </source>
</evidence>
<dbReference type="AlphaFoldDB" id="A0A553JXY4"/>
<name>A0A553JXY4_9ACTN</name>
<dbReference type="InterPro" id="IPR004255">
    <property type="entry name" value="O-acyltransferase_WSD1_N"/>
</dbReference>
<comment type="pathway">
    <text evidence="2">Lipid metabolism.</text>
</comment>
<comment type="caution">
    <text evidence="12">The sequence shown here is derived from an EMBL/GenBank/DDBJ whole genome shotgun (WGS) entry which is preliminary data.</text>
</comment>